<dbReference type="PANTHER" id="PTHR30061">
    <property type="entry name" value="MALTOSE-BINDING PERIPLASMIC PROTEIN"/>
    <property type="match status" value="1"/>
</dbReference>
<keyword evidence="7" id="KW-1185">Reference proteome</keyword>
<keyword evidence="3 5" id="KW-0732">Signal</keyword>
<dbReference type="PANTHER" id="PTHR30061:SF50">
    <property type="entry name" value="MALTOSE_MALTODEXTRIN-BINDING PERIPLASMIC PROTEIN"/>
    <property type="match status" value="1"/>
</dbReference>
<dbReference type="GO" id="GO:0055052">
    <property type="term" value="C:ATP-binding cassette (ABC) transporter complex, substrate-binding subunit-containing"/>
    <property type="evidence" value="ECO:0007669"/>
    <property type="project" value="TreeGrafter"/>
</dbReference>
<proteinExistence type="inferred from homology"/>
<feature type="chain" id="PRO_5022920006" evidence="5">
    <location>
        <begin position="24"/>
        <end position="414"/>
    </location>
</feature>
<accession>A0A5B0E116</accession>
<gene>
    <name evidence="6" type="ORF">FPY71_02395</name>
</gene>
<dbReference type="AlphaFoldDB" id="A0A5B0E116"/>
<dbReference type="GO" id="GO:1901982">
    <property type="term" value="F:maltose binding"/>
    <property type="evidence" value="ECO:0007669"/>
    <property type="project" value="TreeGrafter"/>
</dbReference>
<dbReference type="SUPFAM" id="SSF53850">
    <property type="entry name" value="Periplasmic binding protein-like II"/>
    <property type="match status" value="1"/>
</dbReference>
<dbReference type="OrthoDB" id="9805950at2"/>
<dbReference type="GO" id="GO:0042956">
    <property type="term" value="P:maltodextrin transmembrane transport"/>
    <property type="evidence" value="ECO:0007669"/>
    <property type="project" value="TreeGrafter"/>
</dbReference>
<keyword evidence="4" id="KW-0574">Periplasm</keyword>
<organism evidence="6 7">
    <name type="scientific">Aureimonas fodinaquatilis</name>
    <dbReference type="NCBI Taxonomy" id="2565783"/>
    <lineage>
        <taxon>Bacteria</taxon>
        <taxon>Pseudomonadati</taxon>
        <taxon>Pseudomonadota</taxon>
        <taxon>Alphaproteobacteria</taxon>
        <taxon>Hyphomicrobiales</taxon>
        <taxon>Aurantimonadaceae</taxon>
        <taxon>Aureimonas</taxon>
    </lineage>
</organism>
<evidence type="ECO:0000256" key="5">
    <source>
        <dbReference type="SAM" id="SignalP"/>
    </source>
</evidence>
<dbReference type="EMBL" id="VTWH01000001">
    <property type="protein sequence ID" value="KAA0971992.1"/>
    <property type="molecule type" value="Genomic_DNA"/>
</dbReference>
<evidence type="ECO:0000256" key="2">
    <source>
        <dbReference type="ARBA" id="ARBA00022448"/>
    </source>
</evidence>
<evidence type="ECO:0000256" key="3">
    <source>
        <dbReference type="ARBA" id="ARBA00022729"/>
    </source>
</evidence>
<evidence type="ECO:0000313" key="7">
    <source>
        <dbReference type="Proteomes" id="UP000324738"/>
    </source>
</evidence>
<evidence type="ECO:0000313" key="6">
    <source>
        <dbReference type="EMBL" id="KAA0971992.1"/>
    </source>
</evidence>
<comment type="similarity">
    <text evidence="1">Belongs to the bacterial solute-binding protein 1 family.</text>
</comment>
<dbReference type="Gene3D" id="3.40.190.10">
    <property type="entry name" value="Periplasmic binding protein-like II"/>
    <property type="match status" value="2"/>
</dbReference>
<name>A0A5B0E116_9HYPH</name>
<evidence type="ECO:0000256" key="1">
    <source>
        <dbReference type="ARBA" id="ARBA00008520"/>
    </source>
</evidence>
<dbReference type="Pfam" id="PF01547">
    <property type="entry name" value="SBP_bac_1"/>
    <property type="match status" value="1"/>
</dbReference>
<dbReference type="GO" id="GO:0015768">
    <property type="term" value="P:maltose transport"/>
    <property type="evidence" value="ECO:0007669"/>
    <property type="project" value="TreeGrafter"/>
</dbReference>
<comment type="caution">
    <text evidence="6">The sequence shown here is derived from an EMBL/GenBank/DDBJ whole genome shotgun (WGS) entry which is preliminary data.</text>
</comment>
<dbReference type="Proteomes" id="UP000324738">
    <property type="component" value="Unassembled WGS sequence"/>
</dbReference>
<dbReference type="InterPro" id="IPR006059">
    <property type="entry name" value="SBP"/>
</dbReference>
<keyword evidence="2" id="KW-0813">Transport</keyword>
<sequence length="414" mass="44530">MRKTLLRITSLAALVMWPSMGSAQELVWWTMSWNEANARAFADEFIAENPGVTVRIEPNVAGGLQSRVLIAIQSGNTPDLIDIQNGVNIPLAETGGLAAIGDALASEGVDFEDFLPAAVETATYNGQVYGMPFQVEAHAFLYNKAAYRDAGLDPETPPTTWKEFLEFSEALTGSWSNGSPRYGYGVSGGGPDQPGNSLFRSLPFLWMNGGGILGPDNEVIVNSPASVEGLKLYVDLFTEYGYAPPSTLENDSNALRRLFSVGNVAQIPGATSDVQRVLEADPDFEIGVGLLPHPEGGEPAAILGGWNFVIPEAARNKELAVKLAAFMASPERQAIYTTTFPAAQSGLDLPRFDDPLFAAHKEMLGFARPQPTIPEWSQITRIYYTHLQEALLGSMSAQQSMDAAAAEITALLSN</sequence>
<reference evidence="6 7" key="1">
    <citation type="submission" date="2019-08" db="EMBL/GenBank/DDBJ databases">
        <title>Aureimonas fodiniaquatilis sp. nov., isolated from a coal mine wastewater.</title>
        <authorList>
            <person name="Kim W."/>
        </authorList>
    </citation>
    <scope>NUCLEOTIDE SEQUENCE [LARGE SCALE GENOMIC DNA]</scope>
    <source>
        <strain evidence="6 7">CAU 1482</strain>
    </source>
</reference>
<protein>
    <submittedName>
        <fullName evidence="6">ABC transporter substrate-binding protein</fullName>
    </submittedName>
</protein>
<feature type="signal peptide" evidence="5">
    <location>
        <begin position="1"/>
        <end position="23"/>
    </location>
</feature>
<dbReference type="RefSeq" id="WP_149297278.1">
    <property type="nucleotide sequence ID" value="NZ_VTWH01000001.1"/>
</dbReference>
<dbReference type="CDD" id="cd14748">
    <property type="entry name" value="PBP2_UgpB"/>
    <property type="match status" value="1"/>
</dbReference>
<evidence type="ECO:0000256" key="4">
    <source>
        <dbReference type="ARBA" id="ARBA00022764"/>
    </source>
</evidence>